<dbReference type="GeneID" id="18990030"/>
<organism evidence="2 3">
    <name type="scientific">Mycobacterium phage DS6A</name>
    <dbReference type="NCBI Taxonomy" id="45764"/>
    <lineage>
        <taxon>Viruses</taxon>
        <taxon>Duplodnaviria</taxon>
        <taxon>Heunggongvirae</taxon>
        <taxon>Uroviricota</taxon>
        <taxon>Caudoviricetes</taxon>
        <taxon>Hnatkovirus</taxon>
        <taxon>Hnatkovirus DS6A</taxon>
    </lineage>
</organism>
<evidence type="ECO:0000313" key="2">
    <source>
        <dbReference type="EMBL" id="AER47586.1"/>
    </source>
</evidence>
<evidence type="ECO:0000256" key="1">
    <source>
        <dbReference type="SAM" id="Phobius"/>
    </source>
</evidence>
<keyword evidence="1" id="KW-0812">Transmembrane</keyword>
<reference evidence="2 3" key="1">
    <citation type="journal article" date="2012" name="J. Virol.">
        <title>Complete Genome Sequences of 138 Mycobacteriophages.</title>
        <authorList>
            <consortium name="the Science Education Alliance Phage Hunters Advancing Genomics and Evolutionary Science Program"/>
            <consortium name="the KwaZulu-Natal Research Institute for Tuberculosis and HIV Mycobacterial Genetics Course Students"/>
            <consortium name="the Phage Hunters Integrating Research and Education Program"/>
            <person name="Hatfull G.F."/>
        </authorList>
    </citation>
    <scope>NUCLEOTIDE SEQUENCE [LARGE SCALE GENOMIC DNA]</scope>
</reference>
<feature type="transmembrane region" description="Helical" evidence="1">
    <location>
        <begin position="41"/>
        <end position="60"/>
    </location>
</feature>
<name>G8I4E2_9CAUD</name>
<gene>
    <name evidence="2" type="primary">32</name>
    <name evidence="2" type="ORF">DS6A_32</name>
</gene>
<dbReference type="Proteomes" id="UP000005857">
    <property type="component" value="Segment"/>
</dbReference>
<proteinExistence type="predicted"/>
<keyword evidence="1" id="KW-0472">Membrane</keyword>
<keyword evidence="1" id="KW-1133">Transmembrane helix</keyword>
<dbReference type="RefSeq" id="YP_009018720.1">
    <property type="nucleotide sequence ID" value="NC_023744.1"/>
</dbReference>
<feature type="transmembrane region" description="Helical" evidence="1">
    <location>
        <begin position="72"/>
        <end position="90"/>
    </location>
</feature>
<accession>G8I4E2</accession>
<evidence type="ECO:0000313" key="3">
    <source>
        <dbReference type="Proteomes" id="UP000005857"/>
    </source>
</evidence>
<keyword evidence="3" id="KW-1185">Reference proteome</keyword>
<dbReference type="EMBL" id="JN698994">
    <property type="protein sequence ID" value="AER47586.1"/>
    <property type="molecule type" value="Genomic_DNA"/>
</dbReference>
<protein>
    <recommendedName>
        <fullName evidence="4">Holin</fullName>
    </recommendedName>
</protein>
<sequence>MKKRIRIAPEGRAYGLFGAGSTEVVERRAGSVTPADKAKRYYKGLIALVGTLVIAAGEAAPLFNGTLAGTAAQHWFTVIVAALTTAGVILKENEHWVNGA</sequence>
<dbReference type="KEGG" id="vg:18990030"/>
<evidence type="ECO:0008006" key="4">
    <source>
        <dbReference type="Google" id="ProtNLM"/>
    </source>
</evidence>